<dbReference type="InParanoid" id="W7WZ89"/>
<name>W7WZ89_TETTS</name>
<dbReference type="AlphaFoldDB" id="W7WZ89"/>
<sequence>MVQMQMENAQRKMKSVPKDIFQINSKRFASLVMFLFAQSALSQSSAKNVLKDSFQIAINPNVSQIKVSNNGKSIINILAQAYSKKVKAIVSKKIFALHLSFKIKINLMDKLAKQLSFSLKIISQEQAKLKLFYLKEQI</sequence>
<keyword evidence="2" id="KW-1185">Reference proteome</keyword>
<evidence type="ECO:0000313" key="2">
    <source>
        <dbReference type="Proteomes" id="UP000009168"/>
    </source>
</evidence>
<dbReference type="KEGG" id="tet:TTHERM_000535351"/>
<dbReference type="RefSeq" id="XP_012655248.1">
    <property type="nucleotide sequence ID" value="XM_012799794.1"/>
</dbReference>
<dbReference type="Proteomes" id="UP000009168">
    <property type="component" value="Unassembled WGS sequence"/>
</dbReference>
<gene>
    <name evidence="1" type="ORF">TTHERM_000535351</name>
</gene>
<dbReference type="EMBL" id="GG662495">
    <property type="protein sequence ID" value="EWS72205.1"/>
    <property type="molecule type" value="Genomic_DNA"/>
</dbReference>
<evidence type="ECO:0000313" key="1">
    <source>
        <dbReference type="EMBL" id="EWS72205.1"/>
    </source>
</evidence>
<accession>W7WZ89</accession>
<reference evidence="2" key="1">
    <citation type="journal article" date="2006" name="PLoS Biol.">
        <title>Macronuclear genome sequence of the ciliate Tetrahymena thermophila, a model eukaryote.</title>
        <authorList>
            <person name="Eisen J.A."/>
            <person name="Coyne R.S."/>
            <person name="Wu M."/>
            <person name="Wu D."/>
            <person name="Thiagarajan M."/>
            <person name="Wortman J.R."/>
            <person name="Badger J.H."/>
            <person name="Ren Q."/>
            <person name="Amedeo P."/>
            <person name="Jones K.M."/>
            <person name="Tallon L.J."/>
            <person name="Delcher A.L."/>
            <person name="Salzberg S.L."/>
            <person name="Silva J.C."/>
            <person name="Haas B.J."/>
            <person name="Majoros W.H."/>
            <person name="Farzad M."/>
            <person name="Carlton J.M."/>
            <person name="Smith R.K. Jr."/>
            <person name="Garg J."/>
            <person name="Pearlman R.E."/>
            <person name="Karrer K.M."/>
            <person name="Sun L."/>
            <person name="Manning G."/>
            <person name="Elde N.C."/>
            <person name="Turkewitz A.P."/>
            <person name="Asai D.J."/>
            <person name="Wilkes D.E."/>
            <person name="Wang Y."/>
            <person name="Cai H."/>
            <person name="Collins K."/>
            <person name="Stewart B.A."/>
            <person name="Lee S.R."/>
            <person name="Wilamowska K."/>
            <person name="Weinberg Z."/>
            <person name="Ruzzo W.L."/>
            <person name="Wloga D."/>
            <person name="Gaertig J."/>
            <person name="Frankel J."/>
            <person name="Tsao C.-C."/>
            <person name="Gorovsky M.A."/>
            <person name="Keeling P.J."/>
            <person name="Waller R.F."/>
            <person name="Patron N.J."/>
            <person name="Cherry J.M."/>
            <person name="Stover N.A."/>
            <person name="Krieger C.J."/>
            <person name="del Toro C."/>
            <person name="Ryder H.F."/>
            <person name="Williamson S.C."/>
            <person name="Barbeau R.A."/>
            <person name="Hamilton E.P."/>
            <person name="Orias E."/>
        </authorList>
    </citation>
    <scope>NUCLEOTIDE SEQUENCE [LARGE SCALE GENOMIC DNA]</scope>
    <source>
        <strain evidence="2">SB210</strain>
    </source>
</reference>
<organism evidence="1 2">
    <name type="scientific">Tetrahymena thermophila (strain SB210)</name>
    <dbReference type="NCBI Taxonomy" id="312017"/>
    <lineage>
        <taxon>Eukaryota</taxon>
        <taxon>Sar</taxon>
        <taxon>Alveolata</taxon>
        <taxon>Ciliophora</taxon>
        <taxon>Intramacronucleata</taxon>
        <taxon>Oligohymenophorea</taxon>
        <taxon>Hymenostomatida</taxon>
        <taxon>Tetrahymenina</taxon>
        <taxon>Tetrahymenidae</taxon>
        <taxon>Tetrahymena</taxon>
    </lineage>
</organism>
<proteinExistence type="predicted"/>
<protein>
    <submittedName>
        <fullName evidence="1">Uncharacterized protein</fullName>
    </submittedName>
</protein>
<dbReference type="GeneID" id="24439459"/>